<dbReference type="PANTHER" id="PTHR19879:SF7">
    <property type="entry name" value="PROTEASOMAL ATPASE-ASSOCIATED FACTOR 1"/>
    <property type="match status" value="1"/>
</dbReference>
<evidence type="ECO:0000256" key="1">
    <source>
        <dbReference type="ARBA" id="ARBA00004123"/>
    </source>
</evidence>
<evidence type="ECO:0000256" key="2">
    <source>
        <dbReference type="ARBA" id="ARBA00023242"/>
    </source>
</evidence>
<dbReference type="GO" id="GO:0016251">
    <property type="term" value="F:RNA polymerase II general transcription initiation factor activity"/>
    <property type="evidence" value="ECO:0007669"/>
    <property type="project" value="TreeGrafter"/>
</dbReference>
<accession>A0A7R9NYP6</accession>
<name>A0A7R9NYP6_9NEOP</name>
<keyword evidence="2" id="KW-0539">Nucleus</keyword>
<evidence type="ECO:0000313" key="4">
    <source>
        <dbReference type="EMBL" id="CAD7461300.1"/>
    </source>
</evidence>
<evidence type="ECO:0000259" key="3">
    <source>
        <dbReference type="Pfam" id="PF04494"/>
    </source>
</evidence>
<dbReference type="InterPro" id="IPR007582">
    <property type="entry name" value="TFIID_NTD2"/>
</dbReference>
<dbReference type="GO" id="GO:0005669">
    <property type="term" value="C:transcription factor TFIID complex"/>
    <property type="evidence" value="ECO:0007669"/>
    <property type="project" value="TreeGrafter"/>
</dbReference>
<gene>
    <name evidence="4" type="ORF">TTEB3V08_LOCUS9212</name>
</gene>
<dbReference type="GO" id="GO:0006367">
    <property type="term" value="P:transcription initiation at RNA polymerase II promoter"/>
    <property type="evidence" value="ECO:0007669"/>
    <property type="project" value="TreeGrafter"/>
</dbReference>
<dbReference type="AlphaFoldDB" id="A0A7R9NYP6"/>
<comment type="subcellular location">
    <subcellularLocation>
        <location evidence="1">Nucleus</location>
    </subcellularLocation>
</comment>
<feature type="domain" description="TFIID subunit TAF5 NTD2" evidence="3">
    <location>
        <begin position="37"/>
        <end position="167"/>
    </location>
</feature>
<dbReference type="Pfam" id="PF04494">
    <property type="entry name" value="TFIID_NTD2"/>
    <property type="match status" value="1"/>
</dbReference>
<sequence length="254" mass="29820">MTIELSSLTLEQKIVSTVVEKEASRSNSFLYSSCNFDPTQVDLQFSRLKAWICGELNDEVWHCELAALLCPMFCHLYLEMLRVVPRHEVAKFYKKHEGMFVGGEEEMRELAGELAEVTSLEELDSKPLTRNFRMSQFHSVISPAAMNALQKYLAKDNNVILLQLLHTWFNFEIMLHHYVLEQEEEPPLEGKLEEKVSLFVSFQGLNRNMTDMFLQEMGSKYEWRNNKSAFIERDDIIRWRHKNLKDIKKFSAEE</sequence>
<dbReference type="InterPro" id="IPR037264">
    <property type="entry name" value="TFIID_NTD2_sf"/>
</dbReference>
<protein>
    <recommendedName>
        <fullName evidence="3">TFIID subunit TAF5 NTD2 domain-containing protein</fullName>
    </recommendedName>
</protein>
<dbReference type="SUPFAM" id="SSF160897">
    <property type="entry name" value="Taf5 N-terminal domain-like"/>
    <property type="match status" value="1"/>
</dbReference>
<reference evidence="4" key="1">
    <citation type="submission" date="2020-11" db="EMBL/GenBank/DDBJ databases">
        <authorList>
            <person name="Tran Van P."/>
        </authorList>
    </citation>
    <scope>NUCLEOTIDE SEQUENCE</scope>
</reference>
<dbReference type="PANTHER" id="PTHR19879">
    <property type="entry name" value="TRANSCRIPTION INITIATION FACTOR TFIID"/>
    <property type="match status" value="1"/>
</dbReference>
<dbReference type="Gene3D" id="1.25.40.500">
    <property type="entry name" value="TFIID subunit TAF5, NTD2 domain"/>
    <property type="match status" value="1"/>
</dbReference>
<dbReference type="EMBL" id="OE004613">
    <property type="protein sequence ID" value="CAD7461300.1"/>
    <property type="molecule type" value="Genomic_DNA"/>
</dbReference>
<organism evidence="4">
    <name type="scientific">Timema tahoe</name>
    <dbReference type="NCBI Taxonomy" id="61484"/>
    <lineage>
        <taxon>Eukaryota</taxon>
        <taxon>Metazoa</taxon>
        <taxon>Ecdysozoa</taxon>
        <taxon>Arthropoda</taxon>
        <taxon>Hexapoda</taxon>
        <taxon>Insecta</taxon>
        <taxon>Pterygota</taxon>
        <taxon>Neoptera</taxon>
        <taxon>Polyneoptera</taxon>
        <taxon>Phasmatodea</taxon>
        <taxon>Timematodea</taxon>
        <taxon>Timematoidea</taxon>
        <taxon>Timematidae</taxon>
        <taxon>Timema</taxon>
    </lineage>
</organism>
<proteinExistence type="predicted"/>